<gene>
    <name evidence="5" type="ORF">HannXRQ_Chr17g0556541</name>
    <name evidence="4" type="ORF">HanXRQr2_Chr17g0805951</name>
</gene>
<dbReference type="InParanoid" id="A0A251RR50"/>
<protein>
    <recommendedName>
        <fullName evidence="1">glutathione transferase</fullName>
        <ecNumber evidence="1">2.5.1.18</ecNumber>
    </recommendedName>
</protein>
<dbReference type="GO" id="GO:0045174">
    <property type="term" value="F:glutathione dehydrogenase (ascorbate) activity"/>
    <property type="evidence" value="ECO:0007669"/>
    <property type="project" value="InterPro"/>
</dbReference>
<sequence length="66" mass="7214">MFSCGGSKIFPKIVAFLKRKDANDGTEQALLDELNALDEQLKSKVPYGSEETITTVDLSLAPKFPP</sequence>
<accession>A0A251RR50</accession>
<comment type="catalytic activity">
    <reaction evidence="3">
        <text>RX + glutathione = an S-substituted glutathione + a halide anion + H(+)</text>
        <dbReference type="Rhea" id="RHEA:16437"/>
        <dbReference type="ChEBI" id="CHEBI:15378"/>
        <dbReference type="ChEBI" id="CHEBI:16042"/>
        <dbReference type="ChEBI" id="CHEBI:17792"/>
        <dbReference type="ChEBI" id="CHEBI:57925"/>
        <dbReference type="ChEBI" id="CHEBI:90779"/>
        <dbReference type="EC" id="2.5.1.18"/>
    </reaction>
</comment>
<organism evidence="5 6">
    <name type="scientific">Helianthus annuus</name>
    <name type="common">Common sunflower</name>
    <dbReference type="NCBI Taxonomy" id="4232"/>
    <lineage>
        <taxon>Eukaryota</taxon>
        <taxon>Viridiplantae</taxon>
        <taxon>Streptophyta</taxon>
        <taxon>Embryophyta</taxon>
        <taxon>Tracheophyta</taxon>
        <taxon>Spermatophyta</taxon>
        <taxon>Magnoliopsida</taxon>
        <taxon>eudicotyledons</taxon>
        <taxon>Gunneridae</taxon>
        <taxon>Pentapetalae</taxon>
        <taxon>asterids</taxon>
        <taxon>campanulids</taxon>
        <taxon>Asterales</taxon>
        <taxon>Asteraceae</taxon>
        <taxon>Asteroideae</taxon>
        <taxon>Heliantheae alliance</taxon>
        <taxon>Heliantheae</taxon>
        <taxon>Helianthus</taxon>
    </lineage>
</organism>
<evidence type="ECO:0000256" key="1">
    <source>
        <dbReference type="ARBA" id="ARBA00012452"/>
    </source>
</evidence>
<evidence type="ECO:0000313" key="6">
    <source>
        <dbReference type="Proteomes" id="UP000215914"/>
    </source>
</evidence>
<reference evidence="4 6" key="1">
    <citation type="journal article" date="2017" name="Nature">
        <title>The sunflower genome provides insights into oil metabolism, flowering and Asterid evolution.</title>
        <authorList>
            <person name="Badouin H."/>
            <person name="Gouzy J."/>
            <person name="Grassa C.J."/>
            <person name="Murat F."/>
            <person name="Staton S.E."/>
            <person name="Cottret L."/>
            <person name="Lelandais-Briere C."/>
            <person name="Owens G.L."/>
            <person name="Carrere S."/>
            <person name="Mayjonade B."/>
            <person name="Legrand L."/>
            <person name="Gill N."/>
            <person name="Kane N.C."/>
            <person name="Bowers J.E."/>
            <person name="Hubner S."/>
            <person name="Bellec A."/>
            <person name="Berard A."/>
            <person name="Berges H."/>
            <person name="Blanchet N."/>
            <person name="Boniface M.C."/>
            <person name="Brunel D."/>
            <person name="Catrice O."/>
            <person name="Chaidir N."/>
            <person name="Claudel C."/>
            <person name="Donnadieu C."/>
            <person name="Faraut T."/>
            <person name="Fievet G."/>
            <person name="Helmstetter N."/>
            <person name="King M."/>
            <person name="Knapp S.J."/>
            <person name="Lai Z."/>
            <person name="Le Paslier M.C."/>
            <person name="Lippi Y."/>
            <person name="Lorenzon L."/>
            <person name="Mandel J.R."/>
            <person name="Marage G."/>
            <person name="Marchand G."/>
            <person name="Marquand E."/>
            <person name="Bret-Mestries E."/>
            <person name="Morien E."/>
            <person name="Nambeesan S."/>
            <person name="Nguyen T."/>
            <person name="Pegot-Espagnet P."/>
            <person name="Pouilly N."/>
            <person name="Raftis F."/>
            <person name="Sallet E."/>
            <person name="Schiex T."/>
            <person name="Thomas J."/>
            <person name="Vandecasteele C."/>
            <person name="Vares D."/>
            <person name="Vear F."/>
            <person name="Vautrin S."/>
            <person name="Crespi M."/>
            <person name="Mangin B."/>
            <person name="Burke J.M."/>
            <person name="Salse J."/>
            <person name="Munos S."/>
            <person name="Vincourt P."/>
            <person name="Rieseberg L.H."/>
            <person name="Langlade N.B."/>
        </authorList>
    </citation>
    <scope>NUCLEOTIDE SEQUENCE [LARGE SCALE GENOMIC DNA]</scope>
    <source>
        <strain evidence="6">cv. SF193</strain>
        <tissue evidence="4">Leaves</tissue>
    </source>
</reference>
<evidence type="ECO:0000313" key="5">
    <source>
        <dbReference type="EMBL" id="OTF86963.1"/>
    </source>
</evidence>
<dbReference type="AlphaFoldDB" id="A0A251RR50"/>
<keyword evidence="6" id="KW-1185">Reference proteome</keyword>
<dbReference type="EMBL" id="CM007906">
    <property type="protein sequence ID" value="OTF86963.1"/>
    <property type="molecule type" value="Genomic_DNA"/>
</dbReference>
<evidence type="ECO:0000256" key="2">
    <source>
        <dbReference type="ARBA" id="ARBA00022679"/>
    </source>
</evidence>
<dbReference type="GO" id="GO:0033355">
    <property type="term" value="P:ascorbate glutathione cycle"/>
    <property type="evidence" value="ECO:0007669"/>
    <property type="project" value="InterPro"/>
</dbReference>
<keyword evidence="4" id="KW-0560">Oxidoreductase</keyword>
<reference evidence="5" key="2">
    <citation type="submission" date="2017-02" db="EMBL/GenBank/DDBJ databases">
        <title>Sunflower complete genome.</title>
        <authorList>
            <person name="Langlade N."/>
            <person name="Munos S."/>
        </authorList>
    </citation>
    <scope>NUCLEOTIDE SEQUENCE [LARGE SCALE GENOMIC DNA]</scope>
    <source>
        <tissue evidence="5">Leaves</tissue>
    </source>
</reference>
<proteinExistence type="predicted"/>
<dbReference type="Proteomes" id="UP000215914">
    <property type="component" value="Chromosome 17"/>
</dbReference>
<evidence type="ECO:0000313" key="4">
    <source>
        <dbReference type="EMBL" id="KAF5755720.1"/>
    </source>
</evidence>
<evidence type="ECO:0000256" key="3">
    <source>
        <dbReference type="ARBA" id="ARBA00047960"/>
    </source>
</evidence>
<dbReference type="PANTHER" id="PTHR44420">
    <property type="entry name" value="GLUTATHIONE S-TRANSFERASE DHAR2-RELATED"/>
    <property type="match status" value="1"/>
</dbReference>
<dbReference type="GO" id="GO:0004364">
    <property type="term" value="F:glutathione transferase activity"/>
    <property type="evidence" value="ECO:0007669"/>
    <property type="project" value="UniProtKB-EC"/>
</dbReference>
<name>A0A251RR50_HELAN</name>
<keyword evidence="2 5" id="KW-0808">Transferase</keyword>
<dbReference type="Gramene" id="mRNA:HanXRQr2_Chr17g0805951">
    <property type="protein sequence ID" value="mRNA:HanXRQr2_Chr17g0805951"/>
    <property type="gene ID" value="HanXRQr2_Chr17g0805951"/>
</dbReference>
<reference evidence="4" key="3">
    <citation type="submission" date="2020-06" db="EMBL/GenBank/DDBJ databases">
        <title>Helianthus annuus Genome sequencing and assembly Release 2.</title>
        <authorList>
            <person name="Gouzy J."/>
            <person name="Langlade N."/>
            <person name="Munos S."/>
        </authorList>
    </citation>
    <scope>NUCLEOTIDE SEQUENCE</scope>
    <source>
        <tissue evidence="4">Leaves</tissue>
    </source>
</reference>
<dbReference type="PANTHER" id="PTHR44420:SF2">
    <property type="entry name" value="GLUTATHIONE S-TRANSFERASE DHAR2-RELATED"/>
    <property type="match status" value="1"/>
</dbReference>
<dbReference type="Gene3D" id="1.20.1050.10">
    <property type="match status" value="1"/>
</dbReference>
<dbReference type="EC" id="2.5.1.18" evidence="1"/>
<dbReference type="STRING" id="4232.A0A251RR50"/>
<dbReference type="InterPro" id="IPR044627">
    <property type="entry name" value="DHAR1/2/3/4"/>
</dbReference>
<dbReference type="EMBL" id="MNCJ02000332">
    <property type="protein sequence ID" value="KAF5755720.1"/>
    <property type="molecule type" value="Genomic_DNA"/>
</dbReference>